<evidence type="ECO:0000313" key="12">
    <source>
        <dbReference type="EMBL" id="SPD12380.1"/>
    </source>
</evidence>
<dbReference type="GO" id="GO:0030170">
    <property type="term" value="F:pyridoxal phosphate binding"/>
    <property type="evidence" value="ECO:0007669"/>
    <property type="project" value="InterPro"/>
</dbReference>
<feature type="compositionally biased region" description="Acidic residues" evidence="10">
    <location>
        <begin position="600"/>
        <end position="610"/>
    </location>
</feature>
<reference evidence="12" key="1">
    <citation type="submission" date="2018-02" db="EMBL/GenBank/DDBJ databases">
        <authorList>
            <person name="Cohen D.B."/>
            <person name="Kent A.D."/>
        </authorList>
    </citation>
    <scope>NUCLEOTIDE SEQUENCE</scope>
</reference>
<dbReference type="PROSITE" id="PS00105">
    <property type="entry name" value="AA_TRANSFER_CLASS_1"/>
    <property type="match status" value="1"/>
</dbReference>
<dbReference type="Gene3D" id="3.40.640.10">
    <property type="entry name" value="Type I PLP-dependent aspartate aminotransferase-like (Major domain)"/>
    <property type="match status" value="1"/>
</dbReference>
<dbReference type="NCBIfam" id="NF006719">
    <property type="entry name" value="PRK09257.1"/>
    <property type="match status" value="1"/>
</dbReference>
<dbReference type="EC" id="2.6.1.1" evidence="9"/>
<dbReference type="FunFam" id="3.90.1150.10:FF:000001">
    <property type="entry name" value="Aspartate aminotransferase"/>
    <property type="match status" value="1"/>
</dbReference>
<accession>A0A2N9HKX2</accession>
<dbReference type="GO" id="GO:0004069">
    <property type="term" value="F:L-aspartate:2-oxoglutarate aminotransferase activity"/>
    <property type="evidence" value="ECO:0007669"/>
    <property type="project" value="UniProtKB-EC"/>
</dbReference>
<proteinExistence type="inferred from homology"/>
<organism evidence="12">
    <name type="scientific">Fagus sylvatica</name>
    <name type="common">Beechnut</name>
    <dbReference type="NCBI Taxonomy" id="28930"/>
    <lineage>
        <taxon>Eukaryota</taxon>
        <taxon>Viridiplantae</taxon>
        <taxon>Streptophyta</taxon>
        <taxon>Embryophyta</taxon>
        <taxon>Tracheophyta</taxon>
        <taxon>Spermatophyta</taxon>
        <taxon>Magnoliopsida</taxon>
        <taxon>eudicotyledons</taxon>
        <taxon>Gunneridae</taxon>
        <taxon>Pentapetalae</taxon>
        <taxon>rosids</taxon>
        <taxon>fabids</taxon>
        <taxon>Fagales</taxon>
        <taxon>Fagaceae</taxon>
        <taxon>Fagus</taxon>
    </lineage>
</organism>
<dbReference type="EMBL" id="OIVN01003602">
    <property type="protein sequence ID" value="SPD12380.1"/>
    <property type="molecule type" value="Genomic_DNA"/>
</dbReference>
<dbReference type="Pfam" id="PF00155">
    <property type="entry name" value="Aminotran_1_2"/>
    <property type="match status" value="1"/>
</dbReference>
<keyword evidence="5 9" id="KW-0808">Transferase</keyword>
<dbReference type="FunFam" id="3.40.640.10:FF:000015">
    <property type="entry name" value="Aspartate aminotransferase"/>
    <property type="match status" value="1"/>
</dbReference>
<dbReference type="InterPro" id="IPR015424">
    <property type="entry name" value="PyrdxlP-dep_Trfase"/>
</dbReference>
<dbReference type="SUPFAM" id="SSF53383">
    <property type="entry name" value="PLP-dependent transferases"/>
    <property type="match status" value="1"/>
</dbReference>
<evidence type="ECO:0000256" key="8">
    <source>
        <dbReference type="ARBA" id="ARBA00053140"/>
    </source>
</evidence>
<dbReference type="Gene3D" id="3.90.1150.10">
    <property type="entry name" value="Aspartate Aminotransferase, domain 1"/>
    <property type="match status" value="1"/>
</dbReference>
<evidence type="ECO:0000256" key="2">
    <source>
        <dbReference type="ARBA" id="ARBA00007441"/>
    </source>
</evidence>
<evidence type="ECO:0000256" key="1">
    <source>
        <dbReference type="ARBA" id="ARBA00001933"/>
    </source>
</evidence>
<keyword evidence="6" id="KW-0663">Pyridoxal phosphate</keyword>
<dbReference type="PANTHER" id="PTHR11879:SF14">
    <property type="entry name" value="ASPARTATE AMINOTRANSFERASE"/>
    <property type="match status" value="1"/>
</dbReference>
<evidence type="ECO:0000259" key="11">
    <source>
        <dbReference type="Pfam" id="PF00155"/>
    </source>
</evidence>
<dbReference type="CDD" id="cd00609">
    <property type="entry name" value="AAT_like"/>
    <property type="match status" value="1"/>
</dbReference>
<sequence length="618" mass="68959">MWRFTGLGRRLTSSTRFMSSSTKALGWLEHVSPAHKDPITGVTEAFLADTNPHKINLGVGAYRDDEGKPVVLQCVRNAEAKIAGCEFMESKATTVSSKLVEESVKLAYGKDAHVVKEGTLAGLQALSGTGACRLFAEFQRRFHPESPIYFPDPTWSNHHNIWRDAQVPVRTFKYYHPISKGLNFAALMDDIKNAPDGSFFLLHPCAHNPTGVDPTAEQWREISYQFKVKNHFPFFDMAYQGFASGDLDMDAQAIRIFLEDGHLIGCAQSFAKNMGLYGHRVGCLSVLCADAKQAVAVKSQLQQIASAMYGSPPVHGVLLVSTILNDPESKALWVKELKDMASRIQRKRATLRESLEKLGSPLNWEHITNQVGMFCFSGLTVEQVDRLVREFHIYLTRDGRMSMAGVTTSNVSYLANAIHEVTRYDQEASNVYAQGATRDKVQVASSLADECNIPGSDALEYYSILSFLGLAPSRLCPCGPAFSWACPSKDFLTGRVLHGPRFYTWRTRPVGKSFEEQTQEKAGPQARVAQHFPYNLIDEDDEGDDKGIRTIEKGKDVAVYQVSDESDDDSGPPPGFERYRDFDNLPMDADAGQDNNNEMDSVDSDYDDYEDRNFRMDD</sequence>
<feature type="domain" description="Aminotransferase class I/classII large" evidence="11">
    <location>
        <begin position="53"/>
        <end position="418"/>
    </location>
</feature>
<dbReference type="GO" id="GO:0006520">
    <property type="term" value="P:amino acid metabolic process"/>
    <property type="evidence" value="ECO:0007669"/>
    <property type="project" value="InterPro"/>
</dbReference>
<protein>
    <recommendedName>
        <fullName evidence="9">Aspartate aminotransferase</fullName>
        <ecNumber evidence="9">2.6.1.1</ecNumber>
    </recommendedName>
</protein>
<dbReference type="InterPro" id="IPR004839">
    <property type="entry name" value="Aminotransferase_I/II_large"/>
</dbReference>
<comment type="miscellaneous">
    <text evidence="9">In eukaryotes there are cytoplasmic, mitochondrial and chloroplastic isozymes.</text>
</comment>
<dbReference type="InterPro" id="IPR000796">
    <property type="entry name" value="Asp_trans"/>
</dbReference>
<dbReference type="AlphaFoldDB" id="A0A2N9HKX2"/>
<comment type="catalytic activity">
    <reaction evidence="7 9">
        <text>L-aspartate + 2-oxoglutarate = oxaloacetate + L-glutamate</text>
        <dbReference type="Rhea" id="RHEA:21824"/>
        <dbReference type="ChEBI" id="CHEBI:16452"/>
        <dbReference type="ChEBI" id="CHEBI:16810"/>
        <dbReference type="ChEBI" id="CHEBI:29985"/>
        <dbReference type="ChEBI" id="CHEBI:29991"/>
        <dbReference type="EC" id="2.6.1.1"/>
    </reaction>
</comment>
<evidence type="ECO:0000256" key="5">
    <source>
        <dbReference type="ARBA" id="ARBA00022679"/>
    </source>
</evidence>
<comment type="cofactor">
    <cofactor evidence="1">
        <name>pyridoxal 5'-phosphate</name>
        <dbReference type="ChEBI" id="CHEBI:597326"/>
    </cofactor>
</comment>
<dbReference type="PRINTS" id="PR00799">
    <property type="entry name" value="TRANSAMINASE"/>
</dbReference>
<dbReference type="PANTHER" id="PTHR11879">
    <property type="entry name" value="ASPARTATE AMINOTRANSFERASE"/>
    <property type="match status" value="1"/>
</dbReference>
<dbReference type="InterPro" id="IPR015421">
    <property type="entry name" value="PyrdxlP-dep_Trfase_major"/>
</dbReference>
<comment type="similarity">
    <text evidence="2">Belongs to the class-I pyridoxal-phosphate-dependent aminotransferase family.</text>
</comment>
<dbReference type="GO" id="GO:0005739">
    <property type="term" value="C:mitochondrion"/>
    <property type="evidence" value="ECO:0007669"/>
    <property type="project" value="TreeGrafter"/>
</dbReference>
<dbReference type="InterPro" id="IPR004838">
    <property type="entry name" value="NHTrfase_class1_PyrdxlP-BS"/>
</dbReference>
<keyword evidence="4 9" id="KW-0032">Aminotransferase</keyword>
<evidence type="ECO:0000256" key="4">
    <source>
        <dbReference type="ARBA" id="ARBA00022576"/>
    </source>
</evidence>
<evidence type="ECO:0000256" key="9">
    <source>
        <dbReference type="RuleBase" id="RU000480"/>
    </source>
</evidence>
<evidence type="ECO:0000256" key="10">
    <source>
        <dbReference type="SAM" id="MobiDB-lite"/>
    </source>
</evidence>
<evidence type="ECO:0000256" key="3">
    <source>
        <dbReference type="ARBA" id="ARBA00011738"/>
    </source>
</evidence>
<name>A0A2N9HKX2_FAGSY</name>
<comment type="function">
    <text evidence="8">Important for the metabolism of amino acids and Krebs-cycle related organic acids. In plants, it is involved in nitrogen metabolism and in aspects of carbon and energy metabolism.</text>
</comment>
<dbReference type="InterPro" id="IPR015422">
    <property type="entry name" value="PyrdxlP-dep_Trfase_small"/>
</dbReference>
<evidence type="ECO:0000256" key="7">
    <source>
        <dbReference type="ARBA" id="ARBA00049185"/>
    </source>
</evidence>
<feature type="region of interest" description="Disordered" evidence="10">
    <location>
        <begin position="559"/>
        <end position="618"/>
    </location>
</feature>
<evidence type="ECO:0000256" key="6">
    <source>
        <dbReference type="ARBA" id="ARBA00022898"/>
    </source>
</evidence>
<comment type="subunit">
    <text evidence="3 9">Homodimer.</text>
</comment>
<gene>
    <name evidence="12" type="ORF">FSB_LOCUS40262</name>
</gene>